<dbReference type="PROSITE" id="PS00086">
    <property type="entry name" value="CYTOCHROME_P450"/>
    <property type="match status" value="1"/>
</dbReference>
<evidence type="ECO:0000256" key="3">
    <source>
        <dbReference type="ARBA" id="ARBA00023004"/>
    </source>
</evidence>
<dbReference type="Proteomes" id="UP000695022">
    <property type="component" value="Unplaced"/>
</dbReference>
<keyword evidence="4 5" id="KW-0503">Monooxygenase</keyword>
<dbReference type="GeneID" id="106812474"/>
<organism evidence="6 7">
    <name type="scientific">Priapulus caudatus</name>
    <name type="common">Priapulid worm</name>
    <dbReference type="NCBI Taxonomy" id="37621"/>
    <lineage>
        <taxon>Eukaryota</taxon>
        <taxon>Metazoa</taxon>
        <taxon>Ecdysozoa</taxon>
        <taxon>Scalidophora</taxon>
        <taxon>Priapulida</taxon>
        <taxon>Priapulimorpha</taxon>
        <taxon>Priapulimorphida</taxon>
        <taxon>Priapulidae</taxon>
        <taxon>Priapulus</taxon>
    </lineage>
</organism>
<dbReference type="SUPFAM" id="SSF48264">
    <property type="entry name" value="Cytochrome P450"/>
    <property type="match status" value="1"/>
</dbReference>
<keyword evidence="3 5" id="KW-0408">Iron</keyword>
<evidence type="ECO:0000313" key="6">
    <source>
        <dbReference type="Proteomes" id="UP000695022"/>
    </source>
</evidence>
<evidence type="ECO:0000256" key="2">
    <source>
        <dbReference type="ARBA" id="ARBA00022723"/>
    </source>
</evidence>
<evidence type="ECO:0000256" key="1">
    <source>
        <dbReference type="ARBA" id="ARBA00010617"/>
    </source>
</evidence>
<dbReference type="InterPro" id="IPR001128">
    <property type="entry name" value="Cyt_P450"/>
</dbReference>
<gene>
    <name evidence="7" type="primary">LOC106812474</name>
</gene>
<keyword evidence="6" id="KW-1185">Reference proteome</keyword>
<dbReference type="PANTHER" id="PTHR24300">
    <property type="entry name" value="CYTOCHROME P450 508A4-RELATED"/>
    <property type="match status" value="1"/>
</dbReference>
<proteinExistence type="inferred from homology"/>
<dbReference type="InterPro" id="IPR036396">
    <property type="entry name" value="Cyt_P450_sf"/>
</dbReference>
<reference evidence="7" key="1">
    <citation type="submission" date="2025-08" db="UniProtKB">
        <authorList>
            <consortium name="RefSeq"/>
        </authorList>
    </citation>
    <scope>IDENTIFICATION</scope>
</reference>
<evidence type="ECO:0000256" key="4">
    <source>
        <dbReference type="ARBA" id="ARBA00023033"/>
    </source>
</evidence>
<keyword evidence="2 5" id="KW-0479">Metal-binding</keyword>
<dbReference type="Gene3D" id="1.10.630.10">
    <property type="entry name" value="Cytochrome P450"/>
    <property type="match status" value="1"/>
</dbReference>
<dbReference type="RefSeq" id="XP_014671845.1">
    <property type="nucleotide sequence ID" value="XM_014816359.1"/>
</dbReference>
<dbReference type="PRINTS" id="PR00385">
    <property type="entry name" value="P450"/>
</dbReference>
<dbReference type="InterPro" id="IPR017972">
    <property type="entry name" value="Cyt_P450_CS"/>
</dbReference>
<evidence type="ECO:0000256" key="5">
    <source>
        <dbReference type="RuleBase" id="RU000461"/>
    </source>
</evidence>
<protein>
    <submittedName>
        <fullName evidence="7">Cytochrome P450 2U1-like</fullName>
    </submittedName>
</protein>
<dbReference type="Pfam" id="PF00067">
    <property type="entry name" value="p450"/>
    <property type="match status" value="1"/>
</dbReference>
<name>A0ABM1EI24_PRICU</name>
<dbReference type="PANTHER" id="PTHR24300:SF403">
    <property type="entry name" value="CYTOCHROME P450 306A1"/>
    <property type="match status" value="1"/>
</dbReference>
<dbReference type="InterPro" id="IPR050182">
    <property type="entry name" value="Cytochrome_P450_fam2"/>
</dbReference>
<comment type="similarity">
    <text evidence="1 5">Belongs to the cytochrome P450 family.</text>
</comment>
<dbReference type="InterPro" id="IPR002401">
    <property type="entry name" value="Cyt_P450_E_grp-I"/>
</dbReference>
<accession>A0ABM1EI24</accession>
<keyword evidence="5" id="KW-0560">Oxidoreductase</keyword>
<keyword evidence="5" id="KW-0349">Heme</keyword>
<sequence length="323" mass="36357">MVGVSTIICSLVFGKHYTHDDAFLKQYLEILDEMAANMSNGAAAAFLPFLRILPGNVLTKFKRNSDWIRANWLDIELVEHKETVDVSNPRDYIDAYLAKMQTTKEGSTSRHPTTHMSDEQLVACLGDLFAAGTETTTNTLKWGLLYMLRYPDIQRKVQAELDEVVGRGRLPSIKDKPNLPYTHAAVLEMLRCSSVVPLGVLRATTKETTIGGYRIPNRTVLIPNLWAVTHDPRYWEKPDEFYPEHFLDADGKVTNREALIPFSSGTRLCIGELLARMELFLFFSSVLQRFTLAPPEGSPRPEAKGKLGITLSPQPYKLTATLR</sequence>
<dbReference type="PRINTS" id="PR00463">
    <property type="entry name" value="EP450I"/>
</dbReference>
<evidence type="ECO:0000313" key="7">
    <source>
        <dbReference type="RefSeq" id="XP_014671845.1"/>
    </source>
</evidence>